<evidence type="ECO:0000313" key="2">
    <source>
        <dbReference type="Proteomes" id="UP000016933"/>
    </source>
</evidence>
<name>N1PIU1_DOTSN</name>
<dbReference type="HOGENOM" id="CLU_2922613_0_0_1"/>
<sequence>MASDIKAWILHSRGPDRSEEVGRREQYFAVLRMVDDKYDTGLDYVGASKLLKLQRDYEEKC</sequence>
<proteinExistence type="predicted"/>
<reference evidence="1 2" key="2">
    <citation type="journal article" date="2012" name="PLoS Pathog.">
        <title>Diverse lifestyles and strategies of plant pathogenesis encoded in the genomes of eighteen Dothideomycetes fungi.</title>
        <authorList>
            <person name="Ohm R.A."/>
            <person name="Feau N."/>
            <person name="Henrissat B."/>
            <person name="Schoch C.L."/>
            <person name="Horwitz B.A."/>
            <person name="Barry K.W."/>
            <person name="Condon B.J."/>
            <person name="Copeland A.C."/>
            <person name="Dhillon B."/>
            <person name="Glaser F."/>
            <person name="Hesse C.N."/>
            <person name="Kosti I."/>
            <person name="LaButti K."/>
            <person name="Lindquist E.A."/>
            <person name="Lucas S."/>
            <person name="Salamov A.A."/>
            <person name="Bradshaw R.E."/>
            <person name="Ciuffetti L."/>
            <person name="Hamelin R.C."/>
            <person name="Kema G.H.J."/>
            <person name="Lawrence C."/>
            <person name="Scott J.A."/>
            <person name="Spatafora J.W."/>
            <person name="Turgeon B.G."/>
            <person name="de Wit P.J.G.M."/>
            <person name="Zhong S."/>
            <person name="Goodwin S.B."/>
            <person name="Grigoriev I.V."/>
        </authorList>
    </citation>
    <scope>NUCLEOTIDE SEQUENCE [LARGE SCALE GENOMIC DNA]</scope>
    <source>
        <strain evidence="2">NZE10 / CBS 128990</strain>
    </source>
</reference>
<gene>
    <name evidence="1" type="ORF">DOTSEDRAFT_73774</name>
</gene>
<dbReference type="EMBL" id="KB446542">
    <property type="protein sequence ID" value="EME41470.1"/>
    <property type="molecule type" value="Genomic_DNA"/>
</dbReference>
<accession>N1PIU1</accession>
<evidence type="ECO:0000313" key="1">
    <source>
        <dbReference type="EMBL" id="EME41470.1"/>
    </source>
</evidence>
<dbReference type="Proteomes" id="UP000016933">
    <property type="component" value="Unassembled WGS sequence"/>
</dbReference>
<reference evidence="2" key="1">
    <citation type="journal article" date="2012" name="PLoS Genet.">
        <title>The genomes of the fungal plant pathogens Cladosporium fulvum and Dothistroma septosporum reveal adaptation to different hosts and lifestyles but also signatures of common ancestry.</title>
        <authorList>
            <person name="de Wit P.J.G.M."/>
            <person name="van der Burgt A."/>
            <person name="Oekmen B."/>
            <person name="Stergiopoulos I."/>
            <person name="Abd-Elsalam K.A."/>
            <person name="Aerts A.L."/>
            <person name="Bahkali A.H."/>
            <person name="Beenen H.G."/>
            <person name="Chettri P."/>
            <person name="Cox M.P."/>
            <person name="Datema E."/>
            <person name="de Vries R.P."/>
            <person name="Dhillon B."/>
            <person name="Ganley A.R."/>
            <person name="Griffiths S.A."/>
            <person name="Guo Y."/>
            <person name="Hamelin R.C."/>
            <person name="Henrissat B."/>
            <person name="Kabir M.S."/>
            <person name="Jashni M.K."/>
            <person name="Kema G."/>
            <person name="Klaubauf S."/>
            <person name="Lapidus A."/>
            <person name="Levasseur A."/>
            <person name="Lindquist E."/>
            <person name="Mehrabi R."/>
            <person name="Ohm R.A."/>
            <person name="Owen T.J."/>
            <person name="Salamov A."/>
            <person name="Schwelm A."/>
            <person name="Schijlen E."/>
            <person name="Sun H."/>
            <person name="van den Burg H.A."/>
            <person name="van Ham R.C.H.J."/>
            <person name="Zhang S."/>
            <person name="Goodwin S.B."/>
            <person name="Grigoriev I.V."/>
            <person name="Collemare J."/>
            <person name="Bradshaw R.E."/>
        </authorList>
    </citation>
    <scope>NUCLEOTIDE SEQUENCE [LARGE SCALE GENOMIC DNA]</scope>
    <source>
        <strain evidence="2">NZE10 / CBS 128990</strain>
    </source>
</reference>
<organism evidence="1 2">
    <name type="scientific">Dothistroma septosporum (strain NZE10 / CBS 128990)</name>
    <name type="common">Red band needle blight fungus</name>
    <name type="synonym">Mycosphaerella pini</name>
    <dbReference type="NCBI Taxonomy" id="675120"/>
    <lineage>
        <taxon>Eukaryota</taxon>
        <taxon>Fungi</taxon>
        <taxon>Dikarya</taxon>
        <taxon>Ascomycota</taxon>
        <taxon>Pezizomycotina</taxon>
        <taxon>Dothideomycetes</taxon>
        <taxon>Dothideomycetidae</taxon>
        <taxon>Mycosphaerellales</taxon>
        <taxon>Mycosphaerellaceae</taxon>
        <taxon>Dothistroma</taxon>
    </lineage>
</organism>
<dbReference type="AlphaFoldDB" id="N1PIU1"/>
<keyword evidence="2" id="KW-1185">Reference proteome</keyword>
<protein>
    <submittedName>
        <fullName evidence="1">Uncharacterized protein</fullName>
    </submittedName>
</protein>